<dbReference type="RefSeq" id="XP_001747955.1">
    <property type="nucleotide sequence ID" value="XM_001747903.1"/>
</dbReference>
<dbReference type="PANTHER" id="PTHR15673">
    <property type="entry name" value="IQ CALMODULIN-BINDING MOTIF CONTAINING PROTEIN 1"/>
    <property type="match status" value="1"/>
</dbReference>
<dbReference type="InParanoid" id="A9V5A5"/>
<dbReference type="GeneID" id="5893180"/>
<dbReference type="FunCoup" id="A9V5A5">
    <property type="interactions" value="497"/>
</dbReference>
<dbReference type="PROSITE" id="PS50096">
    <property type="entry name" value="IQ"/>
    <property type="match status" value="1"/>
</dbReference>
<evidence type="ECO:0000313" key="2">
    <source>
        <dbReference type="EMBL" id="EDQ87342.1"/>
    </source>
</evidence>
<evidence type="ECO:0000256" key="1">
    <source>
        <dbReference type="SAM" id="MobiDB-lite"/>
    </source>
</evidence>
<dbReference type="KEGG" id="mbr:MONBRDRAFT_10125"/>
<accession>A9V5A5</accession>
<dbReference type="EMBL" id="CH991560">
    <property type="protein sequence ID" value="EDQ87342.1"/>
    <property type="molecule type" value="Genomic_DNA"/>
</dbReference>
<dbReference type="AlphaFoldDB" id="A9V5A5"/>
<name>A9V5A5_MONBE</name>
<proteinExistence type="predicted"/>
<feature type="region of interest" description="Disordered" evidence="1">
    <location>
        <begin position="116"/>
        <end position="146"/>
    </location>
</feature>
<protein>
    <submittedName>
        <fullName evidence="2">Uncharacterized protein</fullName>
    </submittedName>
</protein>
<dbReference type="GO" id="GO:0060271">
    <property type="term" value="P:cilium assembly"/>
    <property type="evidence" value="ECO:0007669"/>
    <property type="project" value="InterPro"/>
</dbReference>
<sequence>MERHRLEHTYQEAYAELEALQEEPRVEDRLDRLNALLAHVSTQPLGEKLLLDLWRDGLAACCEACLTTVSHGQPNALEGQVTLAAFLINLLPDLPSSDRDIRGLCLDTANLLSANSSRTTDASPASDSDSDADHEPRNPAPSSSEEQALVAALTCHTLYFVRGLISHYQDVANDPLPFESSQALVYELMFRIVQSLPSLSSQESSISAADIDVLRTLAALALHDQRVQLELRIQAWYRGYRSRRTWRRATAGVTALQRIWRARRTCQQHRSAQQKQASMAMHVEAASYRKLWATEREQRAQRIRREAAGAQRFAQGAREQLKRAIETLRVSDAARPELQNQLDAWREQHLVDVTSLSDAELLLRLRQQQDAFRGFLVNTRAAARATHKRHALVQRVKVLRQALNHASAGLEETKQTPLRDLVHQPSALAEARHRHLEQMQRIVDPWWARLRSDTARDQDRLQRILANVPGRSMSQPVPHSMS</sequence>
<dbReference type="Proteomes" id="UP000001357">
    <property type="component" value="Unassembled WGS sequence"/>
</dbReference>
<dbReference type="PANTHER" id="PTHR15673:SF2">
    <property type="entry name" value="IQ CALMODULIN-BINDING MOTIF-CONTAINING PROTEIN 1"/>
    <property type="match status" value="1"/>
</dbReference>
<organism evidence="2 3">
    <name type="scientific">Monosiga brevicollis</name>
    <name type="common">Choanoflagellate</name>
    <dbReference type="NCBI Taxonomy" id="81824"/>
    <lineage>
        <taxon>Eukaryota</taxon>
        <taxon>Choanoflagellata</taxon>
        <taxon>Craspedida</taxon>
        <taxon>Salpingoecidae</taxon>
        <taxon>Monosiga</taxon>
    </lineage>
</organism>
<feature type="compositionally biased region" description="Low complexity" evidence="1">
    <location>
        <begin position="116"/>
        <end position="127"/>
    </location>
</feature>
<gene>
    <name evidence="2" type="ORF">MONBRDRAFT_10125</name>
</gene>
<dbReference type="GO" id="GO:0005516">
    <property type="term" value="F:calmodulin binding"/>
    <property type="evidence" value="ECO:0007669"/>
    <property type="project" value="InterPro"/>
</dbReference>
<reference evidence="2 3" key="1">
    <citation type="journal article" date="2008" name="Nature">
        <title>The genome of the choanoflagellate Monosiga brevicollis and the origin of metazoans.</title>
        <authorList>
            <consortium name="JGI Sequencing"/>
            <person name="King N."/>
            <person name="Westbrook M.J."/>
            <person name="Young S.L."/>
            <person name="Kuo A."/>
            <person name="Abedin M."/>
            <person name="Chapman J."/>
            <person name="Fairclough S."/>
            <person name="Hellsten U."/>
            <person name="Isogai Y."/>
            <person name="Letunic I."/>
            <person name="Marr M."/>
            <person name="Pincus D."/>
            <person name="Putnam N."/>
            <person name="Rokas A."/>
            <person name="Wright K.J."/>
            <person name="Zuzow R."/>
            <person name="Dirks W."/>
            <person name="Good M."/>
            <person name="Goodstein D."/>
            <person name="Lemons D."/>
            <person name="Li W."/>
            <person name="Lyons J.B."/>
            <person name="Morris A."/>
            <person name="Nichols S."/>
            <person name="Richter D.J."/>
            <person name="Salamov A."/>
            <person name="Bork P."/>
            <person name="Lim W.A."/>
            <person name="Manning G."/>
            <person name="Miller W.T."/>
            <person name="McGinnis W."/>
            <person name="Shapiro H."/>
            <person name="Tjian R."/>
            <person name="Grigoriev I.V."/>
            <person name="Rokhsar D."/>
        </authorList>
    </citation>
    <scope>NUCLEOTIDE SEQUENCE [LARGE SCALE GENOMIC DNA]</scope>
    <source>
        <strain evidence="3">MX1 / ATCC 50154</strain>
    </source>
</reference>
<dbReference type="InterPro" id="IPR028765">
    <property type="entry name" value="IQCB1"/>
</dbReference>
<keyword evidence="3" id="KW-1185">Reference proteome</keyword>
<evidence type="ECO:0000313" key="3">
    <source>
        <dbReference type="Proteomes" id="UP000001357"/>
    </source>
</evidence>